<feature type="compositionally biased region" description="Polar residues" evidence="1">
    <location>
        <begin position="83"/>
        <end position="95"/>
    </location>
</feature>
<dbReference type="EMBL" id="BPVZ01000003">
    <property type="protein sequence ID" value="GKU89355.1"/>
    <property type="molecule type" value="Genomic_DNA"/>
</dbReference>
<feature type="compositionally biased region" description="Polar residues" evidence="1">
    <location>
        <begin position="104"/>
        <end position="115"/>
    </location>
</feature>
<comment type="caution">
    <text evidence="2">The sequence shown here is derived from an EMBL/GenBank/DDBJ whole genome shotgun (WGS) entry which is preliminary data.</text>
</comment>
<dbReference type="GO" id="GO:0009409">
    <property type="term" value="P:response to cold"/>
    <property type="evidence" value="ECO:0007669"/>
    <property type="project" value="InterPro"/>
</dbReference>
<sequence>MDPQATSQSTEEETRSSYESRPKTIPWTNEKHVQFLNSMEAWFVRTMLEDSRRVLHSDRNTPASSDSTVESKLMLERRRKHATTGNCMGTRSTVINDPPERVLSTPSSQPYNSSQDLVVPNQIENRRIVYDERGLAVASTTPVDAFDLYCN</sequence>
<feature type="region of interest" description="Disordered" evidence="1">
    <location>
        <begin position="1"/>
        <end position="25"/>
    </location>
</feature>
<dbReference type="GO" id="GO:0042752">
    <property type="term" value="P:regulation of circadian rhythm"/>
    <property type="evidence" value="ECO:0007669"/>
    <property type="project" value="InterPro"/>
</dbReference>
<dbReference type="Proteomes" id="UP001054252">
    <property type="component" value="Unassembled WGS sequence"/>
</dbReference>
<dbReference type="InterPro" id="IPR044678">
    <property type="entry name" value="COR27/28"/>
</dbReference>
<protein>
    <submittedName>
        <fullName evidence="2">Uncharacterized protein</fullName>
    </submittedName>
</protein>
<name>A0AAV5HRC1_9ROSI</name>
<organism evidence="2 3">
    <name type="scientific">Rubroshorea leprosula</name>
    <dbReference type="NCBI Taxonomy" id="152421"/>
    <lineage>
        <taxon>Eukaryota</taxon>
        <taxon>Viridiplantae</taxon>
        <taxon>Streptophyta</taxon>
        <taxon>Embryophyta</taxon>
        <taxon>Tracheophyta</taxon>
        <taxon>Spermatophyta</taxon>
        <taxon>Magnoliopsida</taxon>
        <taxon>eudicotyledons</taxon>
        <taxon>Gunneridae</taxon>
        <taxon>Pentapetalae</taxon>
        <taxon>rosids</taxon>
        <taxon>malvids</taxon>
        <taxon>Malvales</taxon>
        <taxon>Dipterocarpaceae</taxon>
        <taxon>Rubroshorea</taxon>
    </lineage>
</organism>
<evidence type="ECO:0000313" key="3">
    <source>
        <dbReference type="Proteomes" id="UP001054252"/>
    </source>
</evidence>
<dbReference type="AlphaFoldDB" id="A0AAV5HRC1"/>
<proteinExistence type="predicted"/>
<dbReference type="PANTHER" id="PTHR33676">
    <property type="entry name" value="COLD REGULATED PROTEIN 27"/>
    <property type="match status" value="1"/>
</dbReference>
<dbReference type="PANTHER" id="PTHR33676:SF15">
    <property type="entry name" value="OS02G0674233 PROTEIN"/>
    <property type="match status" value="1"/>
</dbReference>
<accession>A0AAV5HRC1</accession>
<keyword evidence="3" id="KW-1185">Reference proteome</keyword>
<feature type="compositionally biased region" description="Basic and acidic residues" evidence="1">
    <location>
        <begin position="12"/>
        <end position="22"/>
    </location>
</feature>
<gene>
    <name evidence="2" type="ORF">SLEP1_g3502</name>
</gene>
<feature type="region of interest" description="Disordered" evidence="1">
    <location>
        <begin position="79"/>
        <end position="115"/>
    </location>
</feature>
<evidence type="ECO:0000256" key="1">
    <source>
        <dbReference type="SAM" id="MobiDB-lite"/>
    </source>
</evidence>
<reference evidence="2 3" key="1">
    <citation type="journal article" date="2021" name="Commun. Biol.">
        <title>The genome of Shorea leprosula (Dipterocarpaceae) highlights the ecological relevance of drought in aseasonal tropical rainforests.</title>
        <authorList>
            <person name="Ng K.K.S."/>
            <person name="Kobayashi M.J."/>
            <person name="Fawcett J.A."/>
            <person name="Hatakeyama M."/>
            <person name="Paape T."/>
            <person name="Ng C.H."/>
            <person name="Ang C.C."/>
            <person name="Tnah L.H."/>
            <person name="Lee C.T."/>
            <person name="Nishiyama T."/>
            <person name="Sese J."/>
            <person name="O'Brien M.J."/>
            <person name="Copetti D."/>
            <person name="Mohd Noor M.I."/>
            <person name="Ong R.C."/>
            <person name="Putra M."/>
            <person name="Sireger I.Z."/>
            <person name="Indrioko S."/>
            <person name="Kosugi Y."/>
            <person name="Izuno A."/>
            <person name="Isagi Y."/>
            <person name="Lee S.L."/>
            <person name="Shimizu K.K."/>
        </authorList>
    </citation>
    <scope>NUCLEOTIDE SEQUENCE [LARGE SCALE GENOMIC DNA]</scope>
    <source>
        <strain evidence="2">214</strain>
    </source>
</reference>
<evidence type="ECO:0000313" key="2">
    <source>
        <dbReference type="EMBL" id="GKU89355.1"/>
    </source>
</evidence>